<evidence type="ECO:0000313" key="14">
    <source>
        <dbReference type="Proteomes" id="UP000315736"/>
    </source>
</evidence>
<dbReference type="InterPro" id="IPR035243">
    <property type="entry name" value="TamA_POTRA_Dom_1"/>
</dbReference>
<dbReference type="Pfam" id="PF17243">
    <property type="entry name" value="POTRA_TamA_1"/>
    <property type="match status" value="1"/>
</dbReference>
<dbReference type="Proteomes" id="UP000315736">
    <property type="component" value="Unassembled WGS sequence"/>
</dbReference>
<gene>
    <name evidence="13" type="primary">tamA</name>
    <name evidence="13" type="ORF">Talka_00062</name>
</gene>
<comment type="caution">
    <text evidence="13">The sequence shown here is derived from an EMBL/GenBank/DDBJ whole genome shotgun (WGS) entry which is preliminary data.</text>
</comment>
<dbReference type="Gene3D" id="2.40.160.50">
    <property type="entry name" value="membrane protein fhac: a member of the omp85/tpsb transporter family"/>
    <property type="match status" value="1"/>
</dbReference>
<evidence type="ECO:0000259" key="11">
    <source>
        <dbReference type="Pfam" id="PF01103"/>
    </source>
</evidence>
<evidence type="ECO:0000259" key="12">
    <source>
        <dbReference type="Pfam" id="PF17243"/>
    </source>
</evidence>
<evidence type="ECO:0000313" key="13">
    <source>
        <dbReference type="EMBL" id="TSE21394.1"/>
    </source>
</evidence>
<evidence type="ECO:0000256" key="4">
    <source>
        <dbReference type="ARBA" id="ARBA00022452"/>
    </source>
</evidence>
<protein>
    <recommendedName>
        <fullName evidence="3">Translocation and assembly module subunit TamA</fullName>
    </recommendedName>
    <alternativeName>
        <fullName evidence="9">Autotransporter assembly factor TamA</fullName>
    </alternativeName>
</protein>
<dbReference type="PANTHER" id="PTHR12815">
    <property type="entry name" value="SORTING AND ASSEMBLY MACHINERY SAMM50 PROTEIN FAMILY MEMBER"/>
    <property type="match status" value="1"/>
</dbReference>
<evidence type="ECO:0000256" key="10">
    <source>
        <dbReference type="ARBA" id="ARBA00093548"/>
    </source>
</evidence>
<feature type="domain" description="Bacterial surface antigen (D15)" evidence="11">
    <location>
        <begin position="337"/>
        <end position="561"/>
    </location>
</feature>
<dbReference type="GO" id="GO:0009279">
    <property type="term" value="C:cell outer membrane"/>
    <property type="evidence" value="ECO:0007669"/>
    <property type="project" value="UniProtKB-SubCell"/>
</dbReference>
<organism evidence="13 14">
    <name type="scientific">Tepidimonas alkaliphilus</name>
    <dbReference type="NCBI Taxonomy" id="2588942"/>
    <lineage>
        <taxon>Bacteria</taxon>
        <taxon>Pseudomonadati</taxon>
        <taxon>Pseudomonadota</taxon>
        <taxon>Betaproteobacteria</taxon>
        <taxon>Burkholderiales</taxon>
        <taxon>Tepidimonas</taxon>
    </lineage>
</organism>
<evidence type="ECO:0000256" key="8">
    <source>
        <dbReference type="ARBA" id="ARBA00023237"/>
    </source>
</evidence>
<dbReference type="Pfam" id="PF01103">
    <property type="entry name" value="Omp85"/>
    <property type="match status" value="1"/>
</dbReference>
<dbReference type="GO" id="GO:0009306">
    <property type="term" value="P:protein secretion"/>
    <property type="evidence" value="ECO:0007669"/>
    <property type="project" value="TreeGrafter"/>
</dbReference>
<dbReference type="EMBL" id="VJNB01000001">
    <property type="protein sequence ID" value="TSE21394.1"/>
    <property type="molecule type" value="Genomic_DNA"/>
</dbReference>
<comment type="similarity">
    <text evidence="2">Belongs to the TamA family.</text>
</comment>
<dbReference type="AlphaFoldDB" id="A0A554WCW1"/>
<dbReference type="GO" id="GO:0097347">
    <property type="term" value="C:TAM protein secretion complex"/>
    <property type="evidence" value="ECO:0007669"/>
    <property type="project" value="TreeGrafter"/>
</dbReference>
<evidence type="ECO:0000256" key="9">
    <source>
        <dbReference type="ARBA" id="ARBA00033063"/>
    </source>
</evidence>
<sequence length="561" mass="61270">MVDAPAPLDSWLRQHLDIQRFREEADLSPQELQRLADDAPADARRLLTTQGYFSPEVQAQLRPSASGPPELHLRVEPGPRTQVASIAVRVLGPDGAPDPALQAQARTAWSLTVGQPFTQAGWDDAKRAALAAVRRRAYPQAAWRHTLADIDPETAAAHLHAELASGPPVRWGEVRVEGAQRYPAQQALRWAQLAGLRAGELYDEAVLQAVQRHVSASPHYDAAFVRLDDDGDPAAYPVRLQVREAPRQQLTAALGYTSERGARLQLDHAHLRVPGVDAAARHSLLLSAPQRQLNSDWTGWLDARGWQWRGGLQLGWRDDGPARLATQQLRVAREQPGLTWQRSGFVQGDASRENRAHGPSQRARSLSAGITWVRRAFDALDDPEQGHGLAIEAAVGGTLVERRRPYARLKARWTQIWPTPTLSGRVVTSAEAGQVWAAREVAVPAGLRFLAGGDGSVRGYAPGSLGVPQPGGGVQPARRLWRASVEWQRPWALEGSAPGLWEGVWFVDVAAIGDRHATMRTFSGVGVGVRYRSPVGPVRVEAAYGVQARQVRLHVSVGFAF</sequence>
<evidence type="ECO:0000256" key="7">
    <source>
        <dbReference type="ARBA" id="ARBA00023136"/>
    </source>
</evidence>
<name>A0A554WCW1_9BURK</name>
<dbReference type="PANTHER" id="PTHR12815:SF47">
    <property type="entry name" value="TRANSLOCATION AND ASSEMBLY MODULE SUBUNIT TAMA"/>
    <property type="match status" value="1"/>
</dbReference>
<keyword evidence="8" id="KW-0998">Cell outer membrane</keyword>
<keyword evidence="7" id="KW-0472">Membrane</keyword>
<comment type="subcellular location">
    <subcellularLocation>
        <location evidence="1">Cell outer membrane</location>
    </subcellularLocation>
</comment>
<accession>A0A554WCW1</accession>
<keyword evidence="14" id="KW-1185">Reference proteome</keyword>
<dbReference type="InterPro" id="IPR000184">
    <property type="entry name" value="Bac_surfAg_D15"/>
</dbReference>
<dbReference type="InterPro" id="IPR039910">
    <property type="entry name" value="D15-like"/>
</dbReference>
<reference evidence="13 14" key="1">
    <citation type="submission" date="2019-07" db="EMBL/GenBank/DDBJ databases">
        <title>Tepidimonas alkaliphilus YIM 72238 draft genome.</title>
        <authorList>
            <person name="Da Costa M.S."/>
            <person name="Froufe H.J.C."/>
            <person name="Egas C."/>
            <person name="Albuquerque L."/>
        </authorList>
    </citation>
    <scope>NUCLEOTIDE SEQUENCE [LARGE SCALE GENOMIC DNA]</scope>
    <source>
        <strain evidence="13 14">YIM 72238</strain>
    </source>
</reference>
<keyword evidence="4" id="KW-1134">Transmembrane beta strand</keyword>
<keyword evidence="6" id="KW-0732">Signal</keyword>
<feature type="domain" description="TamA POTRA" evidence="12">
    <location>
        <begin position="12"/>
        <end position="77"/>
    </location>
</feature>
<proteinExistence type="inferred from homology"/>
<dbReference type="Gene3D" id="3.10.20.310">
    <property type="entry name" value="membrane protein fhac"/>
    <property type="match status" value="1"/>
</dbReference>
<evidence type="ECO:0000256" key="1">
    <source>
        <dbReference type="ARBA" id="ARBA00004442"/>
    </source>
</evidence>
<comment type="subunit">
    <text evidence="10">Interacts with TamB to form the translocation and assembly module (TAM).</text>
</comment>
<evidence type="ECO:0000256" key="6">
    <source>
        <dbReference type="ARBA" id="ARBA00022729"/>
    </source>
</evidence>
<evidence type="ECO:0000256" key="3">
    <source>
        <dbReference type="ARBA" id="ARBA00015419"/>
    </source>
</evidence>
<evidence type="ECO:0000256" key="2">
    <source>
        <dbReference type="ARBA" id="ARBA00010248"/>
    </source>
</evidence>
<evidence type="ECO:0000256" key="5">
    <source>
        <dbReference type="ARBA" id="ARBA00022692"/>
    </source>
</evidence>
<keyword evidence="5" id="KW-0812">Transmembrane</keyword>